<dbReference type="InterPro" id="IPR050278">
    <property type="entry name" value="Serine_Prot_S9B/DPPIV"/>
</dbReference>
<dbReference type="Gene3D" id="3.40.50.1820">
    <property type="entry name" value="alpha/beta hydrolase"/>
    <property type="match status" value="1"/>
</dbReference>
<dbReference type="Gene3D" id="2.140.10.30">
    <property type="entry name" value="Dipeptidylpeptidase IV, N-terminal domain"/>
    <property type="match status" value="1"/>
</dbReference>
<keyword evidence="1" id="KW-0732">Signal</keyword>
<name>A0A939DDG8_9GAMM</name>
<evidence type="ECO:0000313" key="4">
    <source>
        <dbReference type="EMBL" id="MBN7796235.1"/>
    </source>
</evidence>
<dbReference type="Gene3D" id="2.120.10.30">
    <property type="entry name" value="TolB, C-terminal domain"/>
    <property type="match status" value="1"/>
</dbReference>
<feature type="chain" id="PRO_5037682980" evidence="1">
    <location>
        <begin position="25"/>
        <end position="818"/>
    </location>
</feature>
<gene>
    <name evidence="4" type="ORF">JYP50_06525</name>
</gene>
<comment type="caution">
    <text evidence="4">The sequence shown here is derived from an EMBL/GenBank/DDBJ whole genome shotgun (WGS) entry which is preliminary data.</text>
</comment>
<dbReference type="InterPro" id="IPR011659">
    <property type="entry name" value="WD40"/>
</dbReference>
<evidence type="ECO:0000259" key="2">
    <source>
        <dbReference type="Pfam" id="PF00326"/>
    </source>
</evidence>
<dbReference type="GO" id="GO:0008236">
    <property type="term" value="F:serine-type peptidase activity"/>
    <property type="evidence" value="ECO:0007669"/>
    <property type="project" value="InterPro"/>
</dbReference>
<keyword evidence="5" id="KW-1185">Reference proteome</keyword>
<evidence type="ECO:0000259" key="3">
    <source>
        <dbReference type="Pfam" id="PF00930"/>
    </source>
</evidence>
<feature type="signal peptide" evidence="1">
    <location>
        <begin position="1"/>
        <end position="24"/>
    </location>
</feature>
<dbReference type="InterPro" id="IPR001375">
    <property type="entry name" value="Peptidase_S9_cat"/>
</dbReference>
<evidence type="ECO:0000313" key="5">
    <source>
        <dbReference type="Proteomes" id="UP000664303"/>
    </source>
</evidence>
<dbReference type="PANTHER" id="PTHR11731">
    <property type="entry name" value="PROTEASE FAMILY S9B,C DIPEPTIDYL-PEPTIDASE IV-RELATED"/>
    <property type="match status" value="1"/>
</dbReference>
<dbReference type="Pfam" id="PF00326">
    <property type="entry name" value="Peptidase_S9"/>
    <property type="match status" value="1"/>
</dbReference>
<dbReference type="SUPFAM" id="SSF82171">
    <property type="entry name" value="DPP6 N-terminal domain-like"/>
    <property type="match status" value="1"/>
</dbReference>
<dbReference type="SUPFAM" id="SSF53474">
    <property type="entry name" value="alpha/beta-Hydrolases"/>
    <property type="match status" value="1"/>
</dbReference>
<dbReference type="AlphaFoldDB" id="A0A939DDG8"/>
<dbReference type="RefSeq" id="WP_206559677.1">
    <property type="nucleotide sequence ID" value="NZ_JAFKCZ010000004.1"/>
</dbReference>
<dbReference type="InterPro" id="IPR002469">
    <property type="entry name" value="Peptidase_S9B_N"/>
</dbReference>
<dbReference type="GO" id="GO:0008239">
    <property type="term" value="F:dipeptidyl-peptidase activity"/>
    <property type="evidence" value="ECO:0007669"/>
    <property type="project" value="TreeGrafter"/>
</dbReference>
<accession>A0A939DDG8</accession>
<dbReference type="Proteomes" id="UP000664303">
    <property type="component" value="Unassembled WGS sequence"/>
</dbReference>
<feature type="domain" description="Dipeptidylpeptidase IV N-terminal" evidence="3">
    <location>
        <begin position="355"/>
        <end position="520"/>
    </location>
</feature>
<evidence type="ECO:0000256" key="1">
    <source>
        <dbReference type="SAM" id="SignalP"/>
    </source>
</evidence>
<dbReference type="InterPro" id="IPR011042">
    <property type="entry name" value="6-blade_b-propeller_TolB-like"/>
</dbReference>
<reference evidence="4" key="1">
    <citation type="submission" date="2021-02" db="EMBL/GenBank/DDBJ databases">
        <title>PHA producing bacteria isolated from coastal sediment in Guangdong, Shenzhen.</title>
        <authorList>
            <person name="Zheng W."/>
            <person name="Yu S."/>
            <person name="Huang Y."/>
        </authorList>
    </citation>
    <scope>NUCLEOTIDE SEQUENCE</scope>
    <source>
        <strain evidence="4">TN14-10</strain>
    </source>
</reference>
<dbReference type="Pfam" id="PF00930">
    <property type="entry name" value="DPPIV_N"/>
    <property type="match status" value="1"/>
</dbReference>
<organism evidence="4 5">
    <name type="scientific">Parahaliea mediterranea</name>
    <dbReference type="NCBI Taxonomy" id="651086"/>
    <lineage>
        <taxon>Bacteria</taxon>
        <taxon>Pseudomonadati</taxon>
        <taxon>Pseudomonadota</taxon>
        <taxon>Gammaproteobacteria</taxon>
        <taxon>Cellvibrionales</taxon>
        <taxon>Halieaceae</taxon>
        <taxon>Parahaliea</taxon>
    </lineage>
</organism>
<dbReference type="EMBL" id="JAFKCZ010000004">
    <property type="protein sequence ID" value="MBN7796235.1"/>
    <property type="molecule type" value="Genomic_DNA"/>
</dbReference>
<proteinExistence type="predicted"/>
<dbReference type="InterPro" id="IPR029058">
    <property type="entry name" value="AB_hydrolase_fold"/>
</dbReference>
<sequence>MKLRLATAALGIASAVLYPAISTAASTAASASTSAHASPAVPEQPTLELIMSDPDWIGNAPQSPHWSDDGGSVYYRQKREGEDFSDLYRLALDADSAQKVDETTAPADSGRDKVYSADRSAVAWLRQGDVYLRHLPDGVIRRVTATASDESQLRFSSDGRRLSFLRDGQFFAYGLDTATTAQLTDLREEDDPDAEPAFDVLRAHQLRNYRTVVETLRREDSAAQATGERDLRPPPIYLGDEYRVLERQLSPGHRQLALVVTARNGDAGRKGSMPNYVNADGYVSVREVRTRVGRNTQSPQTLLLVDLDSGSITPVDFGSLPGIDEDPLARLRKSALEWHTARGADREQVKAALAAPARRDISVTGLAWSPDGRHLVAQITANDFKDRWLVTLDSEEDDAPAPRLQHRLRDSAWINWAYNEFGWLRDSRRLWFLSEESGYSHLYLKAIDERRARALTGGDFVVREPAIDPAENFAYVVANRAHPGNYEVYRVPLAGGDLQQVSDLDGVSSFSLSPAGDRLLILRSWYDRHADLYLGASDGSGELRQLTDTVSARYDSIDWNVPEIVEVPSSHVNRPIYSKLYLPPDHDPAKSYPAVMFVHGAGYTQNAHMGWPYYFREFMFHTVLANAGFVVLDMDYRASKGYGSDWRTAIYRQMGHPELEDYLDGIDYLVESQGVDRQRVGIYGGSYGGFMSFMALFRAPEAFAAGAALRPVADWMHYENDYTRRILNTPLVDPEAYQKSSPINHVEGLQRPLLIASGMQDDNVFFQDSVLMVQRLLELKKPDFEIAIYPLDGHGFTNPESWLDEYRRIYKLMQENLQ</sequence>
<feature type="domain" description="Peptidase S9 prolyl oligopeptidase catalytic" evidence="2">
    <location>
        <begin position="622"/>
        <end position="817"/>
    </location>
</feature>
<protein>
    <submittedName>
        <fullName evidence="4">S9 family peptidase</fullName>
    </submittedName>
</protein>
<dbReference type="PANTHER" id="PTHR11731:SF193">
    <property type="entry name" value="DIPEPTIDYL PEPTIDASE 9"/>
    <property type="match status" value="1"/>
</dbReference>
<dbReference type="Pfam" id="PF07676">
    <property type="entry name" value="PD40"/>
    <property type="match status" value="1"/>
</dbReference>
<dbReference type="GO" id="GO:0006508">
    <property type="term" value="P:proteolysis"/>
    <property type="evidence" value="ECO:0007669"/>
    <property type="project" value="InterPro"/>
</dbReference>